<keyword evidence="3" id="KW-0813">Transport</keyword>
<proteinExistence type="inferred from homology"/>
<evidence type="ECO:0000256" key="4">
    <source>
        <dbReference type="ARBA" id="ARBA00022729"/>
    </source>
</evidence>
<organism evidence="8 9">
    <name type="scientific">Sphingobium fuliginis (strain ATCC 27551)</name>
    <dbReference type="NCBI Taxonomy" id="336203"/>
    <lineage>
        <taxon>Bacteria</taxon>
        <taxon>Pseudomonadati</taxon>
        <taxon>Pseudomonadota</taxon>
        <taxon>Alphaproteobacteria</taxon>
        <taxon>Sphingomonadales</taxon>
        <taxon>Sphingomonadaceae</taxon>
        <taxon>Sphingobium</taxon>
    </lineage>
</organism>
<evidence type="ECO:0000313" key="8">
    <source>
        <dbReference type="EMBL" id="GAY23755.1"/>
    </source>
</evidence>
<dbReference type="InterPro" id="IPR015168">
    <property type="entry name" value="SsuA/THI5"/>
</dbReference>
<accession>A0A292ZLQ5</accession>
<dbReference type="PANTHER" id="PTHR30024:SF48">
    <property type="entry name" value="ABC TRANSPORTER SUBSTRATE-BINDING PROTEIN"/>
    <property type="match status" value="1"/>
</dbReference>
<dbReference type="CDD" id="cd13558">
    <property type="entry name" value="PBP2_SsuA_like_2"/>
    <property type="match status" value="1"/>
</dbReference>
<evidence type="ECO:0000259" key="7">
    <source>
        <dbReference type="SMART" id="SM00062"/>
    </source>
</evidence>
<dbReference type="GO" id="GO:0042597">
    <property type="term" value="C:periplasmic space"/>
    <property type="evidence" value="ECO:0007669"/>
    <property type="project" value="UniProtKB-SubCell"/>
</dbReference>
<dbReference type="Pfam" id="PF09084">
    <property type="entry name" value="NMT1"/>
    <property type="match status" value="1"/>
</dbReference>
<dbReference type="Proteomes" id="UP000221538">
    <property type="component" value="Unassembled WGS sequence"/>
</dbReference>
<dbReference type="EMBL" id="BEWI01000032">
    <property type="protein sequence ID" value="GAY23755.1"/>
    <property type="molecule type" value="Genomic_DNA"/>
</dbReference>
<dbReference type="SMART" id="SM00062">
    <property type="entry name" value="PBPb"/>
    <property type="match status" value="1"/>
</dbReference>
<evidence type="ECO:0000256" key="6">
    <source>
        <dbReference type="ARBA" id="ARBA00070228"/>
    </source>
</evidence>
<dbReference type="PANTHER" id="PTHR30024">
    <property type="entry name" value="ALIPHATIC SULFONATES-BINDING PROTEIN-RELATED"/>
    <property type="match status" value="1"/>
</dbReference>
<dbReference type="SUPFAM" id="SSF53850">
    <property type="entry name" value="Periplasmic binding protein-like II"/>
    <property type="match status" value="1"/>
</dbReference>
<name>A0A292ZLQ5_SPHSA</name>
<comment type="similarity">
    <text evidence="2">Belongs to the bacterial solute-binding protein SsuA/TauA family.</text>
</comment>
<dbReference type="InterPro" id="IPR010067">
    <property type="entry name" value="ABC_SsuA_sub-bd"/>
</dbReference>
<dbReference type="FunFam" id="3.40.190.10:FF:000050">
    <property type="entry name" value="Sulfonate ABC transporter substrate-binding protein"/>
    <property type="match status" value="1"/>
</dbReference>
<reference evidence="8 9" key="2">
    <citation type="journal article" date="2013" name="Environ. Sci. Technol.">
        <title>The 4-tert-butylphenol-utilizing bacterium Sphingobium fuliginis OMI can degrade bisphenols via phenolic ring hydroxylation and meta-cleavage pathway.</title>
        <authorList>
            <person name="Ogata Y."/>
            <person name="Goda S."/>
            <person name="Toyama T."/>
            <person name="Sei K."/>
            <person name="Ike M."/>
        </authorList>
    </citation>
    <scope>NUCLEOTIDE SEQUENCE [LARGE SCALE GENOMIC DNA]</scope>
    <source>
        <strain evidence="8 9">OMI</strain>
    </source>
</reference>
<evidence type="ECO:0000256" key="5">
    <source>
        <dbReference type="ARBA" id="ARBA00055538"/>
    </source>
</evidence>
<dbReference type="InterPro" id="IPR001638">
    <property type="entry name" value="Solute-binding_3/MltF_N"/>
</dbReference>
<comment type="caution">
    <text evidence="8">The sequence shown here is derived from an EMBL/GenBank/DDBJ whole genome shotgun (WGS) entry which is preliminary data.</text>
</comment>
<gene>
    <name evidence="8" type="ORF">SFOMI_4333</name>
</gene>
<evidence type="ECO:0000256" key="2">
    <source>
        <dbReference type="ARBA" id="ARBA00010742"/>
    </source>
</evidence>
<feature type="domain" description="Solute-binding protein family 3/N-terminal" evidence="7">
    <location>
        <begin position="33"/>
        <end position="263"/>
    </location>
</feature>
<sequence>MAMNRGAIIAVALVAVAGFGLAAAKFGGGDDKVLRVANQKGQVKSMMIASGVLKDAPYTVEWSEFPAAQPLLEAVGGGAADLGLAADAPFIFAYQSGSPVKAIGIQTPFAQAGEALAILVKNGSPAHSIQDLIGKSVATTRGSIGHHLLLQALERAHIPADRVRVTFLPPGDAKAAFDSGAIDAWSIWTPYTNVAIKEGARAVVDAKDYGLPVYIDIAHGDSIGPKRALLADFLRREAKAVEWARAHPDEFAQVLAKETGLPLDIARASFDRNNRVARPIDGKIVAHEQDITQRFQRAGLTEGKRPVADAFDRSFGTGG</sequence>
<comment type="function">
    <text evidence="5">Part of a binding-protein-dependent transport system for aliphatic sulfonates. Putative binding protein.</text>
</comment>
<evidence type="ECO:0000256" key="3">
    <source>
        <dbReference type="ARBA" id="ARBA00022448"/>
    </source>
</evidence>
<evidence type="ECO:0000256" key="1">
    <source>
        <dbReference type="ARBA" id="ARBA00004418"/>
    </source>
</evidence>
<evidence type="ECO:0000313" key="9">
    <source>
        <dbReference type="Proteomes" id="UP000221538"/>
    </source>
</evidence>
<dbReference type="AlphaFoldDB" id="A0A292ZLQ5"/>
<dbReference type="GO" id="GO:0016020">
    <property type="term" value="C:membrane"/>
    <property type="evidence" value="ECO:0007669"/>
    <property type="project" value="InterPro"/>
</dbReference>
<keyword evidence="4" id="KW-0732">Signal</keyword>
<dbReference type="RefSeq" id="WP_099186575.1">
    <property type="nucleotide sequence ID" value="NZ_BEWI01000032.1"/>
</dbReference>
<dbReference type="NCBIfam" id="TIGR01728">
    <property type="entry name" value="SsuA_fam"/>
    <property type="match status" value="1"/>
</dbReference>
<protein>
    <recommendedName>
        <fullName evidence="6">Putative aliphatic sulfonates-binding protein</fullName>
    </recommendedName>
</protein>
<dbReference type="GO" id="GO:0042626">
    <property type="term" value="F:ATPase-coupled transmembrane transporter activity"/>
    <property type="evidence" value="ECO:0007669"/>
    <property type="project" value="InterPro"/>
</dbReference>
<comment type="subcellular location">
    <subcellularLocation>
        <location evidence="1">Periplasm</location>
    </subcellularLocation>
</comment>
<reference evidence="8 9" key="1">
    <citation type="journal article" date="2013" name="Biodegradation">
        <title>Occurrence of 4-tert-butylphenol (4-t-BP) biodegradation in an aquatic sample caused by the presence of Spirodela polyrrhiza and isolation of a 4-t-BP-utilizing bacterium.</title>
        <authorList>
            <person name="Ogata Y."/>
            <person name="Toyama T."/>
            <person name="Yu N."/>
            <person name="Wang X."/>
            <person name="Sei K."/>
            <person name="Ike M."/>
        </authorList>
    </citation>
    <scope>NUCLEOTIDE SEQUENCE [LARGE SCALE GENOMIC DNA]</scope>
    <source>
        <strain evidence="8 9">OMI</strain>
    </source>
</reference>
<dbReference type="Gene3D" id="3.40.190.10">
    <property type="entry name" value="Periplasmic binding protein-like II"/>
    <property type="match status" value="2"/>
</dbReference>